<accession>A0A319EHF5</accession>
<protein>
    <submittedName>
        <fullName evidence="1">Uncharacterized protein</fullName>
    </submittedName>
</protein>
<gene>
    <name evidence="1" type="ORF">BO78DRAFT_461534</name>
</gene>
<dbReference type="AlphaFoldDB" id="A0A319EHF5"/>
<dbReference type="VEuPathDB" id="FungiDB:BO78DRAFT_461534"/>
<organism evidence="1 2">
    <name type="scientific">Aspergillus sclerotiicarbonarius (strain CBS 121057 / IBT 28362)</name>
    <dbReference type="NCBI Taxonomy" id="1448318"/>
    <lineage>
        <taxon>Eukaryota</taxon>
        <taxon>Fungi</taxon>
        <taxon>Dikarya</taxon>
        <taxon>Ascomycota</taxon>
        <taxon>Pezizomycotina</taxon>
        <taxon>Eurotiomycetes</taxon>
        <taxon>Eurotiomycetidae</taxon>
        <taxon>Eurotiales</taxon>
        <taxon>Aspergillaceae</taxon>
        <taxon>Aspergillus</taxon>
        <taxon>Aspergillus subgen. Circumdati</taxon>
    </lineage>
</organism>
<proteinExistence type="predicted"/>
<evidence type="ECO:0000313" key="2">
    <source>
        <dbReference type="Proteomes" id="UP000248423"/>
    </source>
</evidence>
<dbReference type="OrthoDB" id="2958217at2759"/>
<dbReference type="EMBL" id="KZ826353">
    <property type="protein sequence ID" value="PYI05968.1"/>
    <property type="molecule type" value="Genomic_DNA"/>
</dbReference>
<dbReference type="STRING" id="1448318.A0A319EHF5"/>
<sequence>MAILWAPYDGRYPIRHSDPGEVFPSWSWTSVKDAIVMDSKTTRRRWEKARSSLAIWAIPSTVNGQTSLQILATRLAVVLAWKYGCFSGSLPDTLGIDATWEHYARTVSDTWRSLAQLCDEAHGMRRGRMSAHDIETKFPSHMQRAYPIGSILIYTQSLQLRLMLREGSKELQTEAGKVVAKLVTNSVNWEQTYRKRNENACAVFDVLALSVLPEVYGDAYKNEELLWYDFEGDVLDDGFFPRVIEVELMVVETENGIGRRVYLKTWIEARPQCHTYILA</sequence>
<keyword evidence="2" id="KW-1185">Reference proteome</keyword>
<reference evidence="1 2" key="1">
    <citation type="submission" date="2018-02" db="EMBL/GenBank/DDBJ databases">
        <title>The genomes of Aspergillus section Nigri reveals drivers in fungal speciation.</title>
        <authorList>
            <consortium name="DOE Joint Genome Institute"/>
            <person name="Vesth T.C."/>
            <person name="Nybo J."/>
            <person name="Theobald S."/>
            <person name="Brandl J."/>
            <person name="Frisvad J.C."/>
            <person name="Nielsen K.F."/>
            <person name="Lyhne E.K."/>
            <person name="Kogle M.E."/>
            <person name="Kuo A."/>
            <person name="Riley R."/>
            <person name="Clum A."/>
            <person name="Nolan M."/>
            <person name="Lipzen A."/>
            <person name="Salamov A."/>
            <person name="Henrissat B."/>
            <person name="Wiebenga A."/>
            <person name="De vries R.P."/>
            <person name="Grigoriev I.V."/>
            <person name="Mortensen U.H."/>
            <person name="Andersen M.R."/>
            <person name="Baker S.E."/>
        </authorList>
    </citation>
    <scope>NUCLEOTIDE SEQUENCE [LARGE SCALE GENOMIC DNA]</scope>
    <source>
        <strain evidence="1 2">CBS 121057</strain>
    </source>
</reference>
<name>A0A319EHF5_ASPSB</name>
<evidence type="ECO:0000313" key="1">
    <source>
        <dbReference type="EMBL" id="PYI05968.1"/>
    </source>
</evidence>
<dbReference type="Proteomes" id="UP000248423">
    <property type="component" value="Unassembled WGS sequence"/>
</dbReference>